<sequence length="63" mass="6983">MDAALLVVYEDRYRPADERSPGWVARQQDKMARALNYAESHYTLPPVAESLHVGEIVLAAALG</sequence>
<reference evidence="1 2" key="1">
    <citation type="journal article" date="2021" name="Genome Biol. Evol.">
        <title>The evolution of interdependence in a four-way mealybug symbiosis.</title>
        <authorList>
            <person name="Garber A.I."/>
            <person name="Kupper M."/>
            <person name="Laetsch D.R."/>
            <person name="Weldon S.R."/>
            <person name="Ladinsky M.S."/>
            <person name="Bjorkman P.J."/>
            <person name="McCutcheon J.P."/>
        </authorList>
    </citation>
    <scope>NUCLEOTIDE SEQUENCE [LARGE SCALE GENOMIC DNA]</scope>
    <source>
        <strain evidence="1">SOD</strain>
    </source>
</reference>
<evidence type="ECO:0000313" key="1">
    <source>
        <dbReference type="EMBL" id="MBT9431540.1"/>
    </source>
</evidence>
<organism evidence="1 2">
    <name type="scientific">Candidatus Sodalis endolongispinus</name>
    <dbReference type="NCBI Taxonomy" id="2812662"/>
    <lineage>
        <taxon>Bacteria</taxon>
        <taxon>Pseudomonadati</taxon>
        <taxon>Pseudomonadota</taxon>
        <taxon>Gammaproteobacteria</taxon>
        <taxon>Enterobacterales</taxon>
        <taxon>Bruguierivoracaceae</taxon>
        <taxon>Sodalis</taxon>
    </lineage>
</organism>
<accession>A0ABS5Y945</accession>
<name>A0ABS5Y945_9GAMM</name>
<comment type="caution">
    <text evidence="1">The sequence shown here is derived from an EMBL/GenBank/DDBJ whole genome shotgun (WGS) entry which is preliminary data.</text>
</comment>
<keyword evidence="2" id="KW-1185">Reference proteome</keyword>
<dbReference type="RefSeq" id="WP_215668653.1">
    <property type="nucleotide sequence ID" value="NZ_JAFJYC010000001.1"/>
</dbReference>
<gene>
    <name evidence="1" type="ORF">JZM24_04120</name>
</gene>
<evidence type="ECO:0000313" key="2">
    <source>
        <dbReference type="Proteomes" id="UP000811282"/>
    </source>
</evidence>
<proteinExistence type="predicted"/>
<dbReference type="Proteomes" id="UP000811282">
    <property type="component" value="Unassembled WGS sequence"/>
</dbReference>
<protein>
    <submittedName>
        <fullName evidence="1">Uncharacterized protein</fullName>
    </submittedName>
</protein>
<dbReference type="EMBL" id="JAFJYC010000001">
    <property type="protein sequence ID" value="MBT9431540.1"/>
    <property type="molecule type" value="Genomic_DNA"/>
</dbReference>
<dbReference type="Gene3D" id="1.20.1050.10">
    <property type="match status" value="1"/>
</dbReference>